<dbReference type="SUPFAM" id="SSF48208">
    <property type="entry name" value="Six-hairpin glycosidases"/>
    <property type="match status" value="1"/>
</dbReference>
<protein>
    <recommendedName>
        <fullName evidence="3">Glycosyl hydrolase</fullName>
    </recommendedName>
</protein>
<dbReference type="GO" id="GO:0005975">
    <property type="term" value="P:carbohydrate metabolic process"/>
    <property type="evidence" value="ECO:0007669"/>
    <property type="project" value="InterPro"/>
</dbReference>
<dbReference type="RefSeq" id="WP_068655357.1">
    <property type="nucleotide sequence ID" value="NZ_CP017770.1"/>
</dbReference>
<dbReference type="Gene3D" id="1.50.10.10">
    <property type="match status" value="1"/>
</dbReference>
<comment type="caution">
    <text evidence="1">The sequence shown here is derived from an EMBL/GenBank/DDBJ whole genome shotgun (WGS) entry which is preliminary data.</text>
</comment>
<organism evidence="1 2">
    <name type="scientific">Paenibacillus crassostreae</name>
    <dbReference type="NCBI Taxonomy" id="1763538"/>
    <lineage>
        <taxon>Bacteria</taxon>
        <taxon>Bacillati</taxon>
        <taxon>Bacillota</taxon>
        <taxon>Bacilli</taxon>
        <taxon>Bacillales</taxon>
        <taxon>Paenibacillaceae</taxon>
        <taxon>Paenibacillus</taxon>
    </lineage>
</organism>
<reference evidence="1 2" key="1">
    <citation type="submission" date="2016-02" db="EMBL/GenBank/DDBJ databases">
        <title>Paenibacillus sp. LPB0068, isolated from Crassostrea gigas.</title>
        <authorList>
            <person name="Shin S.-K."/>
            <person name="Yi H."/>
        </authorList>
    </citation>
    <scope>NUCLEOTIDE SEQUENCE [LARGE SCALE GENOMIC DNA]</scope>
    <source>
        <strain evidence="1 2">LPB0068</strain>
    </source>
</reference>
<dbReference type="STRING" id="1763538.LPB68_20875"/>
<dbReference type="OrthoDB" id="1779554at2"/>
<evidence type="ECO:0000313" key="1">
    <source>
        <dbReference type="EMBL" id="OAB76549.1"/>
    </source>
</evidence>
<keyword evidence="2" id="KW-1185">Reference proteome</keyword>
<dbReference type="EMBL" id="LSFN01000005">
    <property type="protein sequence ID" value="OAB76549.1"/>
    <property type="molecule type" value="Genomic_DNA"/>
</dbReference>
<name>A0A167FGZ0_9BACL</name>
<dbReference type="Proteomes" id="UP000077134">
    <property type="component" value="Unassembled WGS sequence"/>
</dbReference>
<dbReference type="KEGG" id="pcx:LPB68_20875"/>
<proteinExistence type="predicted"/>
<dbReference type="InterPro" id="IPR012341">
    <property type="entry name" value="6hp_glycosidase-like_sf"/>
</dbReference>
<dbReference type="InterPro" id="IPR008928">
    <property type="entry name" value="6-hairpin_glycosidase_sf"/>
</dbReference>
<gene>
    <name evidence="1" type="ORF">PNBC_03865</name>
</gene>
<dbReference type="AlphaFoldDB" id="A0A167FGZ0"/>
<evidence type="ECO:0000313" key="2">
    <source>
        <dbReference type="Proteomes" id="UP000077134"/>
    </source>
</evidence>
<evidence type="ECO:0008006" key="3">
    <source>
        <dbReference type="Google" id="ProtNLM"/>
    </source>
</evidence>
<accession>A0A167FGZ0</accession>
<sequence length="377" mass="43825">MKIKVMLGIGICILLATCLIVYDQMINHSSHNFMTTYKTSNQYGLDIPNHDNKRDLIQFVDNQMLGEYGVYTNYQDSEQMMDVATGHEVLSESEGLLLRYYAFTKQQNAFDMAWKQAQQTLNLSSGFSYRYSPKLDQRYSLNAAVDDLRIIRALYEAGAVFEDQKYTEEADRYSERFYEYNVKRNYMYDFYDEKYRVTNSYITLCYINLLTLQMFPNNLDHDEQLYSNMLEIIQNGYLSDKFPMYETRYRYDTNSYTSENINTVESLLTILALSEAEQQNSHSIRYLKEQIKSGTLYGQYTPEGTPTNEIQSTAIYAITAMIGSVIGDKELYEGSIQRMLTYQIHDSASPLNGSFGDVRTQTVYSFDNLMALLAFVY</sequence>